<evidence type="ECO:0000313" key="1">
    <source>
        <dbReference type="EMBL" id="KAK4115042.1"/>
    </source>
</evidence>
<proteinExistence type="predicted"/>
<keyword evidence="2" id="KW-1185">Reference proteome</keyword>
<organism evidence="1 2">
    <name type="scientific">Canariomyces notabilis</name>
    <dbReference type="NCBI Taxonomy" id="2074819"/>
    <lineage>
        <taxon>Eukaryota</taxon>
        <taxon>Fungi</taxon>
        <taxon>Dikarya</taxon>
        <taxon>Ascomycota</taxon>
        <taxon>Pezizomycotina</taxon>
        <taxon>Sordariomycetes</taxon>
        <taxon>Sordariomycetidae</taxon>
        <taxon>Sordariales</taxon>
        <taxon>Chaetomiaceae</taxon>
        <taxon>Canariomyces</taxon>
    </lineage>
</organism>
<sequence>MHRVWQSLTPKPRPSINMLHTYPDIPHPPNTSLNGGMNVNARDTMIGKDRRIHRSRLPDPTGLGAFSGLMKTQAITNAVVSPSGERFLRGLLESRPSVAPSQSMSHVTVQYADESGCVLFSLPASISYTTGERKGRLHSILVLELRLCLVYTRNCHTEANRQADRGQSQTVFHHPFSIPVPIFFA</sequence>
<dbReference type="RefSeq" id="XP_064672612.1">
    <property type="nucleotide sequence ID" value="XM_064809793.1"/>
</dbReference>
<reference evidence="1" key="2">
    <citation type="submission" date="2023-05" db="EMBL/GenBank/DDBJ databases">
        <authorList>
            <consortium name="Lawrence Berkeley National Laboratory"/>
            <person name="Steindorff A."/>
            <person name="Hensen N."/>
            <person name="Bonometti L."/>
            <person name="Westerberg I."/>
            <person name="Brannstrom I.O."/>
            <person name="Guillou S."/>
            <person name="Cros-Aarteil S."/>
            <person name="Calhoun S."/>
            <person name="Haridas S."/>
            <person name="Kuo A."/>
            <person name="Mondo S."/>
            <person name="Pangilinan J."/>
            <person name="Riley R."/>
            <person name="Labutti K."/>
            <person name="Andreopoulos B."/>
            <person name="Lipzen A."/>
            <person name="Chen C."/>
            <person name="Yanf M."/>
            <person name="Daum C."/>
            <person name="Ng V."/>
            <person name="Clum A."/>
            <person name="Ohm R."/>
            <person name="Martin F."/>
            <person name="Silar P."/>
            <person name="Natvig D."/>
            <person name="Lalanne C."/>
            <person name="Gautier V."/>
            <person name="Ament-Velasquez S.L."/>
            <person name="Kruys A."/>
            <person name="Hutchinson M.I."/>
            <person name="Powell A.J."/>
            <person name="Barry K."/>
            <person name="Miller A.N."/>
            <person name="Grigoriev I.V."/>
            <person name="Debuchy R."/>
            <person name="Gladieux P."/>
            <person name="Thoren M.H."/>
            <person name="Johannesson H."/>
        </authorList>
    </citation>
    <scope>NUCLEOTIDE SEQUENCE</scope>
    <source>
        <strain evidence="1">CBS 508.74</strain>
    </source>
</reference>
<evidence type="ECO:0000313" key="2">
    <source>
        <dbReference type="Proteomes" id="UP001302812"/>
    </source>
</evidence>
<name>A0AAN6YV92_9PEZI</name>
<reference evidence="1" key="1">
    <citation type="journal article" date="2023" name="Mol. Phylogenet. Evol.">
        <title>Genome-scale phylogeny and comparative genomics of the fungal order Sordariales.</title>
        <authorList>
            <person name="Hensen N."/>
            <person name="Bonometti L."/>
            <person name="Westerberg I."/>
            <person name="Brannstrom I.O."/>
            <person name="Guillou S."/>
            <person name="Cros-Aarteil S."/>
            <person name="Calhoun S."/>
            <person name="Haridas S."/>
            <person name="Kuo A."/>
            <person name="Mondo S."/>
            <person name="Pangilinan J."/>
            <person name="Riley R."/>
            <person name="LaButti K."/>
            <person name="Andreopoulos B."/>
            <person name="Lipzen A."/>
            <person name="Chen C."/>
            <person name="Yan M."/>
            <person name="Daum C."/>
            <person name="Ng V."/>
            <person name="Clum A."/>
            <person name="Steindorff A."/>
            <person name="Ohm R.A."/>
            <person name="Martin F."/>
            <person name="Silar P."/>
            <person name="Natvig D.O."/>
            <person name="Lalanne C."/>
            <person name="Gautier V."/>
            <person name="Ament-Velasquez S.L."/>
            <person name="Kruys A."/>
            <person name="Hutchinson M.I."/>
            <person name="Powell A.J."/>
            <person name="Barry K."/>
            <person name="Miller A.N."/>
            <person name="Grigoriev I.V."/>
            <person name="Debuchy R."/>
            <person name="Gladieux P."/>
            <person name="Hiltunen Thoren M."/>
            <person name="Johannesson H."/>
        </authorList>
    </citation>
    <scope>NUCLEOTIDE SEQUENCE</scope>
    <source>
        <strain evidence="1">CBS 508.74</strain>
    </source>
</reference>
<protein>
    <submittedName>
        <fullName evidence="1">Uncharacterized protein</fullName>
    </submittedName>
</protein>
<dbReference type="GeneID" id="89933917"/>
<dbReference type="Proteomes" id="UP001302812">
    <property type="component" value="Unassembled WGS sequence"/>
</dbReference>
<dbReference type="EMBL" id="MU853335">
    <property type="protein sequence ID" value="KAK4115042.1"/>
    <property type="molecule type" value="Genomic_DNA"/>
</dbReference>
<gene>
    <name evidence="1" type="ORF">N656DRAFT_478529</name>
</gene>
<comment type="caution">
    <text evidence="1">The sequence shown here is derived from an EMBL/GenBank/DDBJ whole genome shotgun (WGS) entry which is preliminary data.</text>
</comment>
<accession>A0AAN6YV92</accession>
<dbReference type="AlphaFoldDB" id="A0AAN6YV92"/>